<dbReference type="RefSeq" id="WP_394848998.1">
    <property type="nucleotide sequence ID" value="NZ_CP089982.1"/>
</dbReference>
<keyword evidence="1" id="KW-0227">DNA damage</keyword>
<feature type="region of interest" description="Disordered" evidence="2">
    <location>
        <begin position="226"/>
        <end position="272"/>
    </location>
</feature>
<name>A0ABZ2KI92_9BACT</name>
<accession>A0ABZ2KI92</accession>
<gene>
    <name evidence="4" type="ORF">LZC95_16295</name>
</gene>
<dbReference type="InterPro" id="IPR027417">
    <property type="entry name" value="P-loop_NTPase"/>
</dbReference>
<organism evidence="4 5">
    <name type="scientific">Pendulispora brunnea</name>
    <dbReference type="NCBI Taxonomy" id="2905690"/>
    <lineage>
        <taxon>Bacteria</taxon>
        <taxon>Pseudomonadati</taxon>
        <taxon>Myxococcota</taxon>
        <taxon>Myxococcia</taxon>
        <taxon>Myxococcales</taxon>
        <taxon>Sorangiineae</taxon>
        <taxon>Pendulisporaceae</taxon>
        <taxon>Pendulispora</taxon>
    </lineage>
</organism>
<feature type="domain" description="UmuC" evidence="3">
    <location>
        <begin position="329"/>
        <end position="453"/>
    </location>
</feature>
<feature type="compositionally biased region" description="Basic residues" evidence="2">
    <location>
        <begin position="243"/>
        <end position="252"/>
    </location>
</feature>
<dbReference type="InterPro" id="IPR001126">
    <property type="entry name" value="UmuC"/>
</dbReference>
<dbReference type="SUPFAM" id="SSF56672">
    <property type="entry name" value="DNA/RNA polymerases"/>
    <property type="match status" value="1"/>
</dbReference>
<evidence type="ECO:0000313" key="4">
    <source>
        <dbReference type="EMBL" id="WXA98385.1"/>
    </source>
</evidence>
<reference evidence="4 5" key="1">
    <citation type="submission" date="2021-12" db="EMBL/GenBank/DDBJ databases">
        <title>Discovery of the Pendulisporaceae a myxobacterial family with distinct sporulation behavior and unique specialized metabolism.</title>
        <authorList>
            <person name="Garcia R."/>
            <person name="Popoff A."/>
            <person name="Bader C.D."/>
            <person name="Loehr J."/>
            <person name="Walesch S."/>
            <person name="Walt C."/>
            <person name="Boldt J."/>
            <person name="Bunk B."/>
            <person name="Haeckl F.J.F.P.J."/>
            <person name="Gunesch A.P."/>
            <person name="Birkelbach J."/>
            <person name="Nuebel U."/>
            <person name="Pietschmann T."/>
            <person name="Bach T."/>
            <person name="Mueller R."/>
        </authorList>
    </citation>
    <scope>NUCLEOTIDE SEQUENCE [LARGE SCALE GENOMIC DNA]</scope>
    <source>
        <strain evidence="4 5">MSr12523</strain>
    </source>
</reference>
<dbReference type="InterPro" id="IPR043502">
    <property type="entry name" value="DNA/RNA_pol_sf"/>
</dbReference>
<evidence type="ECO:0000259" key="3">
    <source>
        <dbReference type="Pfam" id="PF00817"/>
    </source>
</evidence>
<protein>
    <recommendedName>
        <fullName evidence="3">UmuC domain-containing protein</fullName>
    </recommendedName>
</protein>
<proteinExistence type="predicted"/>
<dbReference type="Gene3D" id="3.40.50.300">
    <property type="entry name" value="P-loop containing nucleotide triphosphate hydrolases"/>
    <property type="match status" value="1"/>
</dbReference>
<dbReference type="PANTHER" id="PTHR35369">
    <property type="entry name" value="BLR3025 PROTEIN-RELATED"/>
    <property type="match status" value="1"/>
</dbReference>
<dbReference type="PANTHER" id="PTHR35369:SF2">
    <property type="entry name" value="BLR3025 PROTEIN"/>
    <property type="match status" value="1"/>
</dbReference>
<keyword evidence="5" id="KW-1185">Reference proteome</keyword>
<evidence type="ECO:0000256" key="2">
    <source>
        <dbReference type="SAM" id="MobiDB-lite"/>
    </source>
</evidence>
<evidence type="ECO:0000256" key="1">
    <source>
        <dbReference type="ARBA" id="ARBA00022763"/>
    </source>
</evidence>
<dbReference type="SUPFAM" id="SSF52540">
    <property type="entry name" value="P-loop containing nucleoside triphosphate hydrolases"/>
    <property type="match status" value="1"/>
</dbReference>
<dbReference type="InterPro" id="IPR050356">
    <property type="entry name" value="SulA_CellDiv_inhibitor"/>
</dbReference>
<dbReference type="Pfam" id="PF00817">
    <property type="entry name" value="IMS"/>
    <property type="match status" value="1"/>
</dbReference>
<sequence>MAAVARLYAVLAEIGSKAQFLAVLPANGPAGRGLDWARFEKLLPDEGLPRDAVVEVASARALGGGTGVAIRAVRTALAKDAAAFAAWVDPYGALYGPGVARAGVDLRRLLVVRPSHQDVGRAAVKVVGSGAFEVVVIDMASLEDVPPQAQTAQKARRGRRPLPPEVMVRKLALLAEKRGTTVLLLSDSTQPRELPWPVALRLELEQRPHELSVRVAKDRRGRVTTTPTWIPLDEAEDLAPPRTARRNRRRPRGMGAASPTAVPDAQPASTSPVPKYELAAHVAQTSESKNRSKRFVAIAFSQLRIEIARANATDTAGPLAVVIAHPNGSVRDEASLLGNTRIDDVSDEARALGILPGFTVAAARARSQALSVRVVSAAAAERALARVAEMALAFGRSTAFSAEENMVFVDVTGCEHLHARDEDPSGARILASRLQECILELGHAARIAVARGPRMAAAFVRRASSASSKEPVLDTDDEAFARLPIDALPLDADTLDWLAKLGLSTIADLRALPPSELGPRLPSSCARDIMALLRGEDETPIVPYEPPEEPEECAELEYGLETNESLLFVVKGLCERLSARLMGRTRCTTHLELVLRLDRALLSDADSPRVSLPMRLAAPIRTPAELMAVLRAKVESYTLAAPILAVTLRATKLVPYEFHARDLFVPEARAEAELPRLVAELCADLGDARVGMFELENRWIPEQRAPKLVPFSGFPLLERRDARLVTRAIEPVRMLTKPIPYTGPVPRDSFLARNEAQEWWRAPKLPPPGSGHDDLAIFIPELGAVAWVVRDRQTKRMLIRGYIEHA</sequence>
<dbReference type="Proteomes" id="UP001379533">
    <property type="component" value="Chromosome"/>
</dbReference>
<evidence type="ECO:0000313" key="5">
    <source>
        <dbReference type="Proteomes" id="UP001379533"/>
    </source>
</evidence>
<dbReference type="Gene3D" id="1.10.150.20">
    <property type="entry name" value="5' to 3' exonuclease, C-terminal subdomain"/>
    <property type="match status" value="1"/>
</dbReference>
<dbReference type="EMBL" id="CP089982">
    <property type="protein sequence ID" value="WXA98385.1"/>
    <property type="molecule type" value="Genomic_DNA"/>
</dbReference>